<sequence>MHQVNLQGNIGPFFLNTPFYPHLESFGVATYTPGAGERAVYTFDKEATALFTVNGIIKGIACAANCALHGLGLIGLEAATALALMKGQRYELEHVVFADGSEQAVYCFEAGLQLWIGDNGRVVKVFLGDYN</sequence>
<proteinExistence type="predicted"/>
<dbReference type="RefSeq" id="WP_264282980.1">
    <property type="nucleotide sequence ID" value="NZ_CP107006.1"/>
</dbReference>
<evidence type="ECO:0000313" key="1">
    <source>
        <dbReference type="EMBL" id="UYQ95207.1"/>
    </source>
</evidence>
<protein>
    <submittedName>
        <fullName evidence="1">Uncharacterized protein</fullName>
    </submittedName>
</protein>
<accession>A0ABY6JA39</accession>
<keyword evidence="2" id="KW-1185">Reference proteome</keyword>
<reference evidence="1" key="1">
    <citation type="submission" date="2022-10" db="EMBL/GenBank/DDBJ databases">
        <title>Chitinophaga sp. nov., isolated from soil.</title>
        <authorList>
            <person name="Jeon C.O."/>
        </authorList>
    </citation>
    <scope>NUCLEOTIDE SEQUENCE</scope>
    <source>
        <strain evidence="1">R8</strain>
    </source>
</reference>
<dbReference type="EMBL" id="CP107006">
    <property type="protein sequence ID" value="UYQ95207.1"/>
    <property type="molecule type" value="Genomic_DNA"/>
</dbReference>
<gene>
    <name evidence="1" type="ORF">MKQ68_08875</name>
</gene>
<dbReference type="Proteomes" id="UP001162741">
    <property type="component" value="Chromosome"/>
</dbReference>
<evidence type="ECO:0000313" key="2">
    <source>
        <dbReference type="Proteomes" id="UP001162741"/>
    </source>
</evidence>
<name>A0ABY6JA39_9BACT</name>
<organism evidence="1 2">
    <name type="scientific">Chitinophaga horti</name>
    <dbReference type="NCBI Taxonomy" id="2920382"/>
    <lineage>
        <taxon>Bacteria</taxon>
        <taxon>Pseudomonadati</taxon>
        <taxon>Bacteroidota</taxon>
        <taxon>Chitinophagia</taxon>
        <taxon>Chitinophagales</taxon>
        <taxon>Chitinophagaceae</taxon>
        <taxon>Chitinophaga</taxon>
    </lineage>
</organism>